<dbReference type="Pfam" id="PF03544">
    <property type="entry name" value="TonB_C"/>
    <property type="match status" value="1"/>
</dbReference>
<reference evidence="3 4" key="1">
    <citation type="submission" date="2017-05" db="EMBL/GenBank/DDBJ databases">
        <authorList>
            <person name="Varghese N."/>
            <person name="Submissions S."/>
        </authorList>
    </citation>
    <scope>NUCLEOTIDE SEQUENCE [LARGE SCALE GENOMIC DNA]</scope>
    <source>
        <strain evidence="3 4">DSM 26001</strain>
    </source>
</reference>
<dbReference type="SUPFAM" id="SSF74653">
    <property type="entry name" value="TolA/TonB C-terminal domain"/>
    <property type="match status" value="1"/>
</dbReference>
<keyword evidence="4" id="KW-1185">Reference proteome</keyword>
<dbReference type="InterPro" id="IPR037682">
    <property type="entry name" value="TonB_C"/>
</dbReference>
<dbReference type="PROSITE" id="PS52015">
    <property type="entry name" value="TONB_CTD"/>
    <property type="match status" value="1"/>
</dbReference>
<evidence type="ECO:0000313" key="4">
    <source>
        <dbReference type="Proteomes" id="UP001158049"/>
    </source>
</evidence>
<dbReference type="RefSeq" id="WP_283443273.1">
    <property type="nucleotide sequence ID" value="NZ_FXUL01000012.1"/>
</dbReference>
<dbReference type="EMBL" id="FXUL01000012">
    <property type="protein sequence ID" value="SMP67003.1"/>
    <property type="molecule type" value="Genomic_DNA"/>
</dbReference>
<dbReference type="Gene3D" id="3.30.1150.10">
    <property type="match status" value="1"/>
</dbReference>
<protein>
    <submittedName>
        <fullName evidence="3">TonB family C-terminal domain-containing protein</fullName>
    </submittedName>
</protein>
<evidence type="ECO:0000259" key="2">
    <source>
        <dbReference type="PROSITE" id="PS52015"/>
    </source>
</evidence>
<proteinExistence type="predicted"/>
<dbReference type="Proteomes" id="UP001158049">
    <property type="component" value="Unassembled WGS sequence"/>
</dbReference>
<organism evidence="3 4">
    <name type="scientific">Noviherbaspirillum suwonense</name>
    <dbReference type="NCBI Taxonomy" id="1224511"/>
    <lineage>
        <taxon>Bacteria</taxon>
        <taxon>Pseudomonadati</taxon>
        <taxon>Pseudomonadota</taxon>
        <taxon>Betaproteobacteria</taxon>
        <taxon>Burkholderiales</taxon>
        <taxon>Oxalobacteraceae</taxon>
        <taxon>Noviherbaspirillum</taxon>
    </lineage>
</organism>
<feature type="region of interest" description="Disordered" evidence="1">
    <location>
        <begin position="9"/>
        <end position="28"/>
    </location>
</feature>
<evidence type="ECO:0000256" key="1">
    <source>
        <dbReference type="SAM" id="MobiDB-lite"/>
    </source>
</evidence>
<evidence type="ECO:0000313" key="3">
    <source>
        <dbReference type="EMBL" id="SMP67003.1"/>
    </source>
</evidence>
<gene>
    <name evidence="3" type="ORF">SAMN06295970_11274</name>
</gene>
<comment type="caution">
    <text evidence="3">The sequence shown here is derived from an EMBL/GenBank/DDBJ whole genome shotgun (WGS) entry which is preliminary data.</text>
</comment>
<accession>A0ABY1QBW9</accession>
<sequence length="271" mass="29885">MGRIFPFSYGNSRPEADHHRNCSLPGGKHKKTTGFGQSGCSANDASASSIKNKLRQGLARFFASRIHEMPHVIKVDILSFKVEIGALGPYATWQFWMQWRTSLALAHRAGQTLRPTGQITMTDTLAISLILAPFLVACSSPPKQKYAVDYTVGSQVQLSGVAAEAALINDGLVKPTRVPENSLDKEMRLLRAPMPSMPDQAIRADLSDHVIVDILFNEAGDVESVVPKSYQYPVLLEAVLSVARTWKIDPPIEAGRRVKTTVRQAFRFEVQ</sequence>
<name>A0ABY1QBW9_9BURK</name>
<feature type="domain" description="TonB C-terminal" evidence="2">
    <location>
        <begin position="182"/>
        <end position="271"/>
    </location>
</feature>